<evidence type="ECO:0000313" key="1">
    <source>
        <dbReference type="EMBL" id="MEB4591930.1"/>
    </source>
</evidence>
<reference evidence="2" key="1">
    <citation type="submission" date="2023-07" db="EMBL/GenBank/DDBJ databases">
        <title>The carbon used by Thiothrix.</title>
        <authorList>
            <person name="Chen L."/>
        </authorList>
    </citation>
    <scope>NUCLEOTIDE SEQUENCE [LARGE SCALE GENOMIC DNA]</scope>
</reference>
<gene>
    <name evidence="1" type="ORF">VSS37_13135</name>
</gene>
<name>A0ABU6CYL4_9GAMM</name>
<organism evidence="1 2">
    <name type="scientific">Candidatus Thiothrix phosphatis</name>
    <dbReference type="NCBI Taxonomy" id="3112415"/>
    <lineage>
        <taxon>Bacteria</taxon>
        <taxon>Pseudomonadati</taxon>
        <taxon>Pseudomonadota</taxon>
        <taxon>Gammaproteobacteria</taxon>
        <taxon>Thiotrichales</taxon>
        <taxon>Thiotrichaceae</taxon>
        <taxon>Thiothrix</taxon>
    </lineage>
</organism>
<dbReference type="RefSeq" id="WP_324695907.1">
    <property type="nucleotide sequence ID" value="NZ_JAYMYJ010000115.1"/>
</dbReference>
<sequence length="94" mass="10826">MSCLLPPVCAFCQHLLEDDPDRECLAFTEIPGEIMEGRCDHTAPYPEDGGYRFSLVPAELETFLELNEVRREFNLTEFRLPADQASPRPRIRSR</sequence>
<proteinExistence type="predicted"/>
<dbReference type="EMBL" id="JAYMYJ010000115">
    <property type="protein sequence ID" value="MEB4591930.1"/>
    <property type="molecule type" value="Genomic_DNA"/>
</dbReference>
<keyword evidence="2" id="KW-1185">Reference proteome</keyword>
<evidence type="ECO:0000313" key="2">
    <source>
        <dbReference type="Proteomes" id="UP001308005"/>
    </source>
</evidence>
<protein>
    <submittedName>
        <fullName evidence="1">Uncharacterized protein</fullName>
    </submittedName>
</protein>
<dbReference type="Proteomes" id="UP001308005">
    <property type="component" value="Unassembled WGS sequence"/>
</dbReference>
<comment type="caution">
    <text evidence="1">The sequence shown here is derived from an EMBL/GenBank/DDBJ whole genome shotgun (WGS) entry which is preliminary data.</text>
</comment>
<accession>A0ABU6CYL4</accession>